<protein>
    <submittedName>
        <fullName evidence="1">Uncharacterized protein</fullName>
    </submittedName>
</protein>
<dbReference type="SUPFAM" id="SSF51338">
    <property type="entry name" value="Composite domain of metallo-dependent hydrolases"/>
    <property type="match status" value="1"/>
</dbReference>
<proteinExistence type="predicted"/>
<dbReference type="InterPro" id="IPR011059">
    <property type="entry name" value="Metal-dep_hydrolase_composite"/>
</dbReference>
<evidence type="ECO:0000313" key="2">
    <source>
        <dbReference type="Proteomes" id="UP000653674"/>
    </source>
</evidence>
<dbReference type="EMBL" id="BONU01000042">
    <property type="protein sequence ID" value="GIG76034.1"/>
    <property type="molecule type" value="Genomic_DNA"/>
</dbReference>
<dbReference type="Gene3D" id="2.30.40.10">
    <property type="entry name" value="Urease, subunit C, domain 1"/>
    <property type="match status" value="1"/>
</dbReference>
<sequence length="60" mass="6941">MRPPATDRIDILRRQVRPRYVVAHGHLVAENPVAETTLHWPGEETRTVDFLRDTDRPGQP</sequence>
<organism evidence="1 2">
    <name type="scientific">Planosporangium flavigriseum</name>
    <dbReference type="NCBI Taxonomy" id="373681"/>
    <lineage>
        <taxon>Bacteria</taxon>
        <taxon>Bacillati</taxon>
        <taxon>Actinomycetota</taxon>
        <taxon>Actinomycetes</taxon>
        <taxon>Micromonosporales</taxon>
        <taxon>Micromonosporaceae</taxon>
        <taxon>Planosporangium</taxon>
    </lineage>
</organism>
<reference evidence="1" key="1">
    <citation type="submission" date="2021-01" db="EMBL/GenBank/DDBJ databases">
        <title>Whole genome shotgun sequence of Planosporangium flavigriseum NBRC 105377.</title>
        <authorList>
            <person name="Komaki H."/>
            <person name="Tamura T."/>
        </authorList>
    </citation>
    <scope>NUCLEOTIDE SEQUENCE</scope>
    <source>
        <strain evidence="1">NBRC 105377</strain>
    </source>
</reference>
<name>A0A8J3LR30_9ACTN</name>
<keyword evidence="2" id="KW-1185">Reference proteome</keyword>
<gene>
    <name evidence="1" type="ORF">Pfl04_44380</name>
</gene>
<dbReference type="GO" id="GO:0016810">
    <property type="term" value="F:hydrolase activity, acting on carbon-nitrogen (but not peptide) bonds"/>
    <property type="evidence" value="ECO:0007669"/>
    <property type="project" value="InterPro"/>
</dbReference>
<accession>A0A8J3LR30</accession>
<dbReference type="Proteomes" id="UP000653674">
    <property type="component" value="Unassembled WGS sequence"/>
</dbReference>
<dbReference type="AlphaFoldDB" id="A0A8J3LR30"/>
<comment type="caution">
    <text evidence="1">The sequence shown here is derived from an EMBL/GenBank/DDBJ whole genome shotgun (WGS) entry which is preliminary data.</text>
</comment>
<dbReference type="RefSeq" id="WP_168079904.1">
    <property type="nucleotide sequence ID" value="NZ_BAAAQJ010000001.1"/>
</dbReference>
<evidence type="ECO:0000313" key="1">
    <source>
        <dbReference type="EMBL" id="GIG76034.1"/>
    </source>
</evidence>